<feature type="transmembrane region" description="Helical" evidence="2">
    <location>
        <begin position="599"/>
        <end position="616"/>
    </location>
</feature>
<feature type="transmembrane region" description="Helical" evidence="2">
    <location>
        <begin position="334"/>
        <end position="352"/>
    </location>
</feature>
<keyword evidence="2" id="KW-0812">Transmembrane</keyword>
<feature type="transmembrane region" description="Helical" evidence="2">
    <location>
        <begin position="12"/>
        <end position="33"/>
    </location>
</feature>
<keyword evidence="2" id="KW-1133">Transmembrane helix</keyword>
<protein>
    <recommendedName>
        <fullName evidence="5">ABC-2 family transporter protein</fullName>
    </recommendedName>
</protein>
<evidence type="ECO:0000313" key="3">
    <source>
        <dbReference type="EMBL" id="RJG26552.1"/>
    </source>
</evidence>
<evidence type="ECO:0000256" key="1">
    <source>
        <dbReference type="SAM" id="Coils"/>
    </source>
</evidence>
<gene>
    <name evidence="3" type="ORF">DQX05_00445</name>
</gene>
<dbReference type="RefSeq" id="WP_119789946.1">
    <property type="nucleotide sequence ID" value="NZ_QYZD01000001.1"/>
</dbReference>
<feature type="transmembrane region" description="Helical" evidence="2">
    <location>
        <begin position="244"/>
        <end position="263"/>
    </location>
</feature>
<comment type="caution">
    <text evidence="3">The sequence shown here is derived from an EMBL/GenBank/DDBJ whole genome shotgun (WGS) entry which is preliminary data.</text>
</comment>
<reference evidence="3 4" key="1">
    <citation type="submission" date="2018-09" db="EMBL/GenBank/DDBJ databases">
        <title>Paenibacillus SK2017-BO5.</title>
        <authorList>
            <person name="Piskunova J.V."/>
            <person name="Dubiley S.A."/>
            <person name="Severinov K.V."/>
        </authorList>
    </citation>
    <scope>NUCLEOTIDE SEQUENCE [LARGE SCALE GENOMIC DNA]</scope>
    <source>
        <strain evidence="3 4">BO5</strain>
    </source>
</reference>
<dbReference type="OrthoDB" id="1821982at2"/>
<dbReference type="EMBL" id="QYZD01000001">
    <property type="protein sequence ID" value="RJG26552.1"/>
    <property type="molecule type" value="Genomic_DNA"/>
</dbReference>
<sequence>MTLIGYELLKVWHRRVFALLAVLLLIGNVLFYYNTQFREQMALIQHKDEYQRLEQQYRSLPTDEGRALATRQAELLALYSTFAQEGRMAEEIWEQAVNEAKQVHPQAYKRYKQSPYAGNPELIGRDLYLIERIKKQYEHMDQYRRTMEEMNARAEEMLSVSIFYQEGTYSYRNIGKTVQDFEPLRGLPLQLGLEEGLTSGTRLQSTDMCLAALLFLLCIILFQVEKEEGLTRLLRSTRNGLLGLWGAKWVVLSLLTVLLSFLYHGSILVVSEQLYGFGDLHRYIQSMPSFQGAVEALTAGQFLVLYLVLKVAANLLFAWTLAALFLLFRRAGGIYLATIALLGISFLSYSVIHPNSYLNMLKYMNVVAFYDSFQLLADYRNLNVFGYPVKKTTLTCWIGGAVMILFPVLCAWLYVSDTGIGSRLPWDRWRGRLNAAWFKLRRTNSILMHEGYKLFISGKCILLLVLAGVIVYQQIDWDERRFEYDSIVYNRYLDRISGIINEDKLNFLQEEREKYDNLPRLFAYWYDQYMSGSIDFTAYNTEKVKLEEFAKQAKAFQYIEQQRDYLLRLEDGCGIIGSFVNVTSSDALFNREQSDLRDGLLYTVLLLAGVSPLFALDYRYGMMAILRSTRYGRGRLFLSKHGLAYLYSVFLLLLLQIPKFYNMLRHYPEIDWQAPVQSIEVLGHVQGSLSILQYVLLMGVLQIGGVLLLVHVILFLEILVRKQAILLLISTAIVIIPLGLQYMGWKSLGNISFNLIFQLYHAFPTSQYALNMSIYYGILFLLGVGCALGAWRTFNSFTWKGD</sequence>
<organism evidence="3 4">
    <name type="scientific">Paenibacillus thiaminolyticus</name>
    <name type="common">Bacillus thiaminolyticus</name>
    <dbReference type="NCBI Taxonomy" id="49283"/>
    <lineage>
        <taxon>Bacteria</taxon>
        <taxon>Bacillati</taxon>
        <taxon>Bacillota</taxon>
        <taxon>Bacilli</taxon>
        <taxon>Bacillales</taxon>
        <taxon>Paenibacillaceae</taxon>
        <taxon>Paenibacillus</taxon>
    </lineage>
</organism>
<feature type="transmembrane region" description="Helical" evidence="2">
    <location>
        <begin position="725"/>
        <end position="745"/>
    </location>
</feature>
<feature type="transmembrane region" description="Helical" evidence="2">
    <location>
        <begin position="397"/>
        <end position="415"/>
    </location>
</feature>
<feature type="transmembrane region" description="Helical" evidence="2">
    <location>
        <begin position="451"/>
        <end position="472"/>
    </location>
</feature>
<dbReference type="Proteomes" id="UP000266177">
    <property type="component" value="Unassembled WGS sequence"/>
</dbReference>
<dbReference type="AlphaFoldDB" id="A0A3A3GQ95"/>
<feature type="transmembrane region" description="Helical" evidence="2">
    <location>
        <begin position="637"/>
        <end position="657"/>
    </location>
</feature>
<feature type="coiled-coil region" evidence="1">
    <location>
        <begin position="133"/>
        <end position="160"/>
    </location>
</feature>
<accession>A0A3A3GQ95</accession>
<keyword evidence="1" id="KW-0175">Coiled coil</keyword>
<evidence type="ECO:0000313" key="4">
    <source>
        <dbReference type="Proteomes" id="UP000266177"/>
    </source>
</evidence>
<evidence type="ECO:0008006" key="5">
    <source>
        <dbReference type="Google" id="ProtNLM"/>
    </source>
</evidence>
<proteinExistence type="predicted"/>
<feature type="transmembrane region" description="Helical" evidence="2">
    <location>
        <begin position="691"/>
        <end position="716"/>
    </location>
</feature>
<keyword evidence="2" id="KW-0472">Membrane</keyword>
<evidence type="ECO:0000256" key="2">
    <source>
        <dbReference type="SAM" id="Phobius"/>
    </source>
</evidence>
<feature type="transmembrane region" description="Helical" evidence="2">
    <location>
        <begin position="773"/>
        <end position="791"/>
    </location>
</feature>
<feature type="transmembrane region" description="Helical" evidence="2">
    <location>
        <begin position="303"/>
        <end position="328"/>
    </location>
</feature>
<name>A0A3A3GQ95_PANTH</name>